<dbReference type="AlphaFoldDB" id="A0A7M7N3L5"/>
<dbReference type="GO" id="GO:0110076">
    <property type="term" value="P:negative regulation of ferroptosis"/>
    <property type="evidence" value="ECO:0000318"/>
    <property type="project" value="GO_Central"/>
</dbReference>
<evidence type="ECO:0000256" key="5">
    <source>
        <dbReference type="ARBA" id="ARBA00037027"/>
    </source>
</evidence>
<comment type="catalytic activity">
    <reaction evidence="9">
        <text>menadione + NADH + H(+) = menadiol + NAD(+)</text>
        <dbReference type="Rhea" id="RHEA:69695"/>
        <dbReference type="ChEBI" id="CHEBI:6746"/>
        <dbReference type="ChEBI" id="CHEBI:15378"/>
        <dbReference type="ChEBI" id="CHEBI:28869"/>
        <dbReference type="ChEBI" id="CHEBI:57540"/>
        <dbReference type="ChEBI" id="CHEBI:57945"/>
    </reaction>
    <physiologicalReaction direction="left-to-right" evidence="9">
        <dbReference type="Rhea" id="RHEA:69696"/>
    </physiologicalReaction>
</comment>
<comment type="similarity">
    <text evidence="1">Belongs to the FAD-dependent oxidoreductase family.</text>
</comment>
<dbReference type="OMA" id="QTEPWIN"/>
<evidence type="ECO:0000313" key="15">
    <source>
        <dbReference type="EnsemblMetazoa" id="XP_030830622"/>
    </source>
</evidence>
<evidence type="ECO:0000256" key="6">
    <source>
        <dbReference type="ARBA" id="ARBA00040253"/>
    </source>
</evidence>
<comment type="catalytic activity">
    <reaction evidence="12">
        <text>menaquinone-4 + NADH + H(+) = menaquinol-4 + NAD(+)</text>
        <dbReference type="Rhea" id="RHEA:74079"/>
        <dbReference type="ChEBI" id="CHEBI:15378"/>
        <dbReference type="ChEBI" id="CHEBI:57540"/>
        <dbReference type="ChEBI" id="CHEBI:57945"/>
        <dbReference type="ChEBI" id="CHEBI:78277"/>
        <dbReference type="ChEBI" id="CHEBI:193091"/>
    </reaction>
    <physiologicalReaction direction="left-to-right" evidence="12">
        <dbReference type="Rhea" id="RHEA:74080"/>
    </physiologicalReaction>
</comment>
<reference evidence="16" key="1">
    <citation type="submission" date="2015-02" db="EMBL/GenBank/DDBJ databases">
        <title>Genome sequencing for Strongylocentrotus purpuratus.</title>
        <authorList>
            <person name="Murali S."/>
            <person name="Liu Y."/>
            <person name="Vee V."/>
            <person name="English A."/>
            <person name="Wang M."/>
            <person name="Skinner E."/>
            <person name="Han Y."/>
            <person name="Muzny D.M."/>
            <person name="Worley K.C."/>
            <person name="Gibbs R.A."/>
        </authorList>
    </citation>
    <scope>NUCLEOTIDE SEQUENCE</scope>
</reference>
<evidence type="ECO:0000256" key="4">
    <source>
        <dbReference type="ARBA" id="ARBA00023002"/>
    </source>
</evidence>
<comment type="catalytic activity">
    <reaction evidence="11">
        <text>phylloquinone + NADH + H(+) = phylloquinol + NAD(+)</text>
        <dbReference type="Rhea" id="RHEA:74075"/>
        <dbReference type="ChEBI" id="CHEBI:15378"/>
        <dbReference type="ChEBI" id="CHEBI:18067"/>
        <dbReference type="ChEBI" id="CHEBI:28433"/>
        <dbReference type="ChEBI" id="CHEBI:57540"/>
        <dbReference type="ChEBI" id="CHEBI:57945"/>
    </reaction>
    <physiologicalReaction direction="left-to-right" evidence="11">
        <dbReference type="Rhea" id="RHEA:74076"/>
    </physiologicalReaction>
</comment>
<dbReference type="GO" id="GO:0043065">
    <property type="term" value="P:positive regulation of apoptotic process"/>
    <property type="evidence" value="ECO:0000318"/>
    <property type="project" value="GO_Central"/>
</dbReference>
<sequence length="372" mass="40083">MGTSQSVALKEKTVVVIGCSFGGKAVAYPLRGQCKLIVIDPREAMHITIAAPRACVEPGFAKRVLIPLKEVFGDSFEQDTVEKISPAAGQVVLSNGKEISYDYLVIATGTTGPFPGKLQNDCTIDQALDLYKDACEKVKAAKTVVIIGGGAVGVEIAGEVATDYPDKEVTIIHARDSLVEPATSDTFRASVQKQLEELNVKLVFGEKVTNLDDIPRDLSGATVLTDKGKSIQADVVFVCIGSSINSQAYAEELGSKMDARGSLQVNQYLQVEGHENIFAVGDCCNADVQKMAYRAGEQGKAVYHNIVQHASGYPLKPYKSPCVMFALSIGRHRGQLQNGNMVLGSWLMKRVKSHDLFTGKMWGECGLKPPKN</sequence>
<protein>
    <recommendedName>
        <fullName evidence="6">Ferroptosis suppressor protein 1</fullName>
    </recommendedName>
    <alternativeName>
        <fullName evidence="7">Apoptosis-inducing factor homologous mitochondrion-associated inducer of death</fullName>
    </alternativeName>
    <alternativeName>
        <fullName evidence="8">p53-responsive gene 3 protein</fullName>
    </alternativeName>
</protein>
<comment type="cofactor">
    <cofactor evidence="5">
        <name>6-hydroxy-FAD</name>
        <dbReference type="ChEBI" id="CHEBI:60470"/>
    </cofactor>
</comment>
<dbReference type="EnsemblMetazoa" id="XM_030974762">
    <property type="protein sequence ID" value="XP_030830622"/>
    <property type="gene ID" value="LOC575945"/>
</dbReference>
<keyword evidence="2" id="KW-0285">Flavoprotein</keyword>
<dbReference type="GO" id="GO:0050660">
    <property type="term" value="F:flavin adenine dinucleotide binding"/>
    <property type="evidence" value="ECO:0000318"/>
    <property type="project" value="GO_Central"/>
</dbReference>
<evidence type="ECO:0000256" key="8">
    <source>
        <dbReference type="ARBA" id="ARBA00042318"/>
    </source>
</evidence>
<evidence type="ECO:0000259" key="14">
    <source>
        <dbReference type="Pfam" id="PF07992"/>
    </source>
</evidence>
<evidence type="ECO:0000256" key="12">
    <source>
        <dbReference type="ARBA" id="ARBA00049479"/>
    </source>
</evidence>
<keyword evidence="3" id="KW-0274">FAD</keyword>
<dbReference type="KEGG" id="spu:575945"/>
<reference evidence="15" key="2">
    <citation type="submission" date="2021-01" db="UniProtKB">
        <authorList>
            <consortium name="EnsemblMetazoa"/>
        </authorList>
    </citation>
    <scope>IDENTIFICATION</scope>
</reference>
<evidence type="ECO:0000256" key="7">
    <source>
        <dbReference type="ARBA" id="ARBA00041541"/>
    </source>
</evidence>
<comment type="catalytic activity">
    <reaction evidence="10">
        <text>ubiquinone-10 + NADH + H(+) = ubiquinol-10 + NAD(+)</text>
        <dbReference type="Rhea" id="RHEA:61984"/>
        <dbReference type="ChEBI" id="CHEBI:15378"/>
        <dbReference type="ChEBI" id="CHEBI:46245"/>
        <dbReference type="ChEBI" id="CHEBI:57540"/>
        <dbReference type="ChEBI" id="CHEBI:57945"/>
        <dbReference type="ChEBI" id="CHEBI:64183"/>
    </reaction>
    <physiologicalReaction direction="left-to-right" evidence="10">
        <dbReference type="Rhea" id="RHEA:61985"/>
    </physiologicalReaction>
</comment>
<dbReference type="GO" id="GO:0031966">
    <property type="term" value="C:mitochondrial membrane"/>
    <property type="evidence" value="ECO:0000318"/>
    <property type="project" value="GO_Central"/>
</dbReference>
<dbReference type="Proteomes" id="UP000007110">
    <property type="component" value="Unassembled WGS sequence"/>
</dbReference>
<name>A0A7M7N3L5_STRPU</name>
<feature type="domain" description="FAD/NAD(P)-binding" evidence="14">
    <location>
        <begin position="13"/>
        <end position="299"/>
    </location>
</feature>
<dbReference type="InterPro" id="IPR023753">
    <property type="entry name" value="FAD/NAD-binding_dom"/>
</dbReference>
<dbReference type="SUPFAM" id="SSF51905">
    <property type="entry name" value="FAD/NAD(P)-binding domain"/>
    <property type="match status" value="1"/>
</dbReference>
<evidence type="ECO:0000256" key="11">
    <source>
        <dbReference type="ARBA" id="ARBA00049275"/>
    </source>
</evidence>
<proteinExistence type="inferred from homology"/>
<dbReference type="PANTHER" id="PTHR43735:SF3">
    <property type="entry name" value="FERROPTOSIS SUPPRESSOR PROTEIN 1"/>
    <property type="match status" value="1"/>
</dbReference>
<evidence type="ECO:0000256" key="3">
    <source>
        <dbReference type="ARBA" id="ARBA00022827"/>
    </source>
</evidence>
<dbReference type="FunFam" id="3.50.50.100:FF:000006">
    <property type="entry name" value="apoptosis-inducing factor 2"/>
    <property type="match status" value="1"/>
</dbReference>
<dbReference type="GeneID" id="575945"/>
<evidence type="ECO:0000256" key="2">
    <source>
        <dbReference type="ARBA" id="ARBA00022630"/>
    </source>
</evidence>
<organism evidence="15 16">
    <name type="scientific">Strongylocentrotus purpuratus</name>
    <name type="common">Purple sea urchin</name>
    <dbReference type="NCBI Taxonomy" id="7668"/>
    <lineage>
        <taxon>Eukaryota</taxon>
        <taxon>Metazoa</taxon>
        <taxon>Echinodermata</taxon>
        <taxon>Eleutherozoa</taxon>
        <taxon>Echinozoa</taxon>
        <taxon>Echinoidea</taxon>
        <taxon>Euechinoidea</taxon>
        <taxon>Echinacea</taxon>
        <taxon>Camarodonta</taxon>
        <taxon>Echinidea</taxon>
        <taxon>Strongylocentrotidae</taxon>
        <taxon>Strongylocentrotus</taxon>
    </lineage>
</organism>
<dbReference type="InterPro" id="IPR036188">
    <property type="entry name" value="FAD/NAD-bd_sf"/>
</dbReference>
<dbReference type="RefSeq" id="XP_030830622.1">
    <property type="nucleotide sequence ID" value="XM_030974762.1"/>
</dbReference>
<accession>A0A7M7N3L5</accession>
<dbReference type="InParanoid" id="A0A7M7N3L5"/>
<dbReference type="FunCoup" id="A0A7M7N3L5">
    <property type="interactions" value="87"/>
</dbReference>
<dbReference type="PANTHER" id="PTHR43735">
    <property type="entry name" value="APOPTOSIS-INDUCING FACTOR 1"/>
    <property type="match status" value="1"/>
</dbReference>
<dbReference type="PRINTS" id="PR00411">
    <property type="entry name" value="PNDRDTASEI"/>
</dbReference>
<keyword evidence="16" id="KW-1185">Reference proteome</keyword>
<evidence type="ECO:0000313" key="16">
    <source>
        <dbReference type="Proteomes" id="UP000007110"/>
    </source>
</evidence>
<comment type="function">
    <text evidence="13">Putative FAD-dependent oxidoreductase.</text>
</comment>
<dbReference type="PRINTS" id="PR00368">
    <property type="entry name" value="FADPNR"/>
</dbReference>
<evidence type="ECO:0000256" key="9">
    <source>
        <dbReference type="ARBA" id="ARBA00048412"/>
    </source>
</evidence>
<dbReference type="GO" id="GO:0005737">
    <property type="term" value="C:cytoplasm"/>
    <property type="evidence" value="ECO:0000318"/>
    <property type="project" value="GO_Central"/>
</dbReference>
<evidence type="ECO:0000256" key="13">
    <source>
        <dbReference type="ARBA" id="ARBA00057036"/>
    </source>
</evidence>
<dbReference type="Gene3D" id="3.50.50.100">
    <property type="match status" value="1"/>
</dbReference>
<dbReference type="OrthoDB" id="3244603at2759"/>
<keyword evidence="4" id="KW-0560">Oxidoreductase</keyword>
<evidence type="ECO:0000256" key="10">
    <source>
        <dbReference type="ARBA" id="ARBA00049236"/>
    </source>
</evidence>
<evidence type="ECO:0000256" key="1">
    <source>
        <dbReference type="ARBA" id="ARBA00006442"/>
    </source>
</evidence>
<dbReference type="GO" id="GO:0004174">
    <property type="term" value="F:electron-transferring-flavoprotein dehydrogenase activity"/>
    <property type="evidence" value="ECO:0000318"/>
    <property type="project" value="GO_Central"/>
</dbReference>
<dbReference type="GO" id="GO:0008637">
    <property type="term" value="P:apoptotic mitochondrial changes"/>
    <property type="evidence" value="ECO:0000318"/>
    <property type="project" value="GO_Central"/>
</dbReference>
<dbReference type="Pfam" id="PF07992">
    <property type="entry name" value="Pyr_redox_2"/>
    <property type="match status" value="1"/>
</dbReference>